<dbReference type="InterPro" id="IPR039420">
    <property type="entry name" value="WalR-like"/>
</dbReference>
<dbReference type="InterPro" id="IPR000792">
    <property type="entry name" value="Tscrpt_reg_LuxR_C"/>
</dbReference>
<gene>
    <name evidence="5" type="ORF">HF519_15020</name>
</gene>
<proteinExistence type="predicted"/>
<evidence type="ECO:0000313" key="6">
    <source>
        <dbReference type="Proteomes" id="UP000586918"/>
    </source>
</evidence>
<dbReference type="PANTHER" id="PTHR43214">
    <property type="entry name" value="TWO-COMPONENT RESPONSE REGULATOR"/>
    <property type="match status" value="1"/>
</dbReference>
<evidence type="ECO:0000313" key="5">
    <source>
        <dbReference type="EMBL" id="NMH92860.1"/>
    </source>
</evidence>
<keyword evidence="3" id="KW-0804">Transcription</keyword>
<dbReference type="InterPro" id="IPR036388">
    <property type="entry name" value="WH-like_DNA-bd_sf"/>
</dbReference>
<accession>A0A848DJH2</accession>
<dbReference type="Pfam" id="PF00196">
    <property type="entry name" value="GerE"/>
    <property type="match status" value="1"/>
</dbReference>
<dbReference type="SUPFAM" id="SSF46894">
    <property type="entry name" value="C-terminal effector domain of the bipartite response regulators"/>
    <property type="match status" value="1"/>
</dbReference>
<reference evidence="5 6" key="1">
    <citation type="submission" date="2020-04" db="EMBL/GenBank/DDBJ databases">
        <authorList>
            <person name="Klaysubun C."/>
            <person name="Duangmal K."/>
            <person name="Lipun K."/>
        </authorList>
    </citation>
    <scope>NUCLEOTIDE SEQUENCE [LARGE SCALE GENOMIC DNA]</scope>
    <source>
        <strain evidence="5 6">DSM 45300</strain>
    </source>
</reference>
<dbReference type="Proteomes" id="UP000586918">
    <property type="component" value="Unassembled WGS sequence"/>
</dbReference>
<protein>
    <recommendedName>
        <fullName evidence="4">HTH luxR-type domain-containing protein</fullName>
    </recommendedName>
</protein>
<sequence>MVASLRALLTGIWNRATEFDVFDPAGNTGCPPRERRVLELMSRGVTDEAAARETGTSVRTYRRHVAEVMSMLGAQSRFRAGVLAVERGRL</sequence>
<comment type="caution">
    <text evidence="5">The sequence shown here is derived from an EMBL/GenBank/DDBJ whole genome shotgun (WGS) entry which is preliminary data.</text>
</comment>
<dbReference type="RefSeq" id="WP_169413567.1">
    <property type="nucleotide sequence ID" value="NZ_JAAXKZ010000050.1"/>
</dbReference>
<evidence type="ECO:0000259" key="4">
    <source>
        <dbReference type="SMART" id="SM00421"/>
    </source>
</evidence>
<dbReference type="EMBL" id="JAAXKZ010000050">
    <property type="protein sequence ID" value="NMH92860.1"/>
    <property type="molecule type" value="Genomic_DNA"/>
</dbReference>
<dbReference type="AlphaFoldDB" id="A0A848DJH2"/>
<evidence type="ECO:0000256" key="1">
    <source>
        <dbReference type="ARBA" id="ARBA00023015"/>
    </source>
</evidence>
<dbReference type="GO" id="GO:0006355">
    <property type="term" value="P:regulation of DNA-templated transcription"/>
    <property type="evidence" value="ECO:0007669"/>
    <property type="project" value="InterPro"/>
</dbReference>
<keyword evidence="1" id="KW-0805">Transcription regulation</keyword>
<evidence type="ECO:0000256" key="3">
    <source>
        <dbReference type="ARBA" id="ARBA00023163"/>
    </source>
</evidence>
<feature type="domain" description="HTH luxR-type" evidence="4">
    <location>
        <begin position="27"/>
        <end position="84"/>
    </location>
</feature>
<name>A0A848DJH2_9PSEU</name>
<dbReference type="InterPro" id="IPR016032">
    <property type="entry name" value="Sig_transdc_resp-reg_C-effctor"/>
</dbReference>
<dbReference type="SMART" id="SM00421">
    <property type="entry name" value="HTH_LUXR"/>
    <property type="match status" value="1"/>
</dbReference>
<dbReference type="PANTHER" id="PTHR43214:SF24">
    <property type="entry name" value="TRANSCRIPTIONAL REGULATORY PROTEIN NARL-RELATED"/>
    <property type="match status" value="1"/>
</dbReference>
<organism evidence="5 6">
    <name type="scientific">Pseudonocardia bannensis</name>
    <dbReference type="NCBI Taxonomy" id="630973"/>
    <lineage>
        <taxon>Bacteria</taxon>
        <taxon>Bacillati</taxon>
        <taxon>Actinomycetota</taxon>
        <taxon>Actinomycetes</taxon>
        <taxon>Pseudonocardiales</taxon>
        <taxon>Pseudonocardiaceae</taxon>
        <taxon>Pseudonocardia</taxon>
    </lineage>
</organism>
<evidence type="ECO:0000256" key="2">
    <source>
        <dbReference type="ARBA" id="ARBA00023125"/>
    </source>
</evidence>
<keyword evidence="6" id="KW-1185">Reference proteome</keyword>
<dbReference type="GO" id="GO:0003677">
    <property type="term" value="F:DNA binding"/>
    <property type="evidence" value="ECO:0007669"/>
    <property type="project" value="UniProtKB-KW"/>
</dbReference>
<dbReference type="Gene3D" id="1.10.10.10">
    <property type="entry name" value="Winged helix-like DNA-binding domain superfamily/Winged helix DNA-binding domain"/>
    <property type="match status" value="1"/>
</dbReference>
<keyword evidence="2" id="KW-0238">DNA-binding</keyword>